<dbReference type="PANTHER" id="PTHR42790:SF1">
    <property type="entry name" value="AROMATIC AMINO ACID AMINOTRANSFERASE, HYPOTHETICAL (EUROFUNG)"/>
    <property type="match status" value="1"/>
</dbReference>
<comment type="similarity">
    <text evidence="2">Belongs to the class-I pyridoxal-phosphate-dependent aminotransferase family.</text>
</comment>
<dbReference type="Gene3D" id="3.40.640.10">
    <property type="entry name" value="Type I PLP-dependent aspartate aminotransferase-like (Major domain)"/>
    <property type="match status" value="1"/>
</dbReference>
<keyword evidence="5" id="KW-0663">Pyridoxal phosphate</keyword>
<dbReference type="InterPro" id="IPR004839">
    <property type="entry name" value="Aminotransferase_I/II_large"/>
</dbReference>
<dbReference type="Pfam" id="PF00155">
    <property type="entry name" value="Aminotran_1_2"/>
    <property type="match status" value="1"/>
</dbReference>
<dbReference type="GO" id="GO:0030170">
    <property type="term" value="F:pyridoxal phosphate binding"/>
    <property type="evidence" value="ECO:0007669"/>
    <property type="project" value="InterPro"/>
</dbReference>
<feature type="domain" description="Aminotransferase class I/classII large" evidence="6">
    <location>
        <begin position="115"/>
        <end position="561"/>
    </location>
</feature>
<evidence type="ECO:0000256" key="1">
    <source>
        <dbReference type="ARBA" id="ARBA00001933"/>
    </source>
</evidence>
<evidence type="ECO:0000256" key="4">
    <source>
        <dbReference type="ARBA" id="ARBA00022679"/>
    </source>
</evidence>
<dbReference type="InterPro" id="IPR050859">
    <property type="entry name" value="Class-I_PLP-dep_aminotransf"/>
</dbReference>
<dbReference type="InterPro" id="IPR015424">
    <property type="entry name" value="PyrdxlP-dep_Trfase"/>
</dbReference>
<evidence type="ECO:0000256" key="2">
    <source>
        <dbReference type="ARBA" id="ARBA00007441"/>
    </source>
</evidence>
<keyword evidence="3" id="KW-0032">Aminotransferase</keyword>
<organism evidence="7 8">
    <name type="scientific">Cladonia borealis</name>
    <dbReference type="NCBI Taxonomy" id="184061"/>
    <lineage>
        <taxon>Eukaryota</taxon>
        <taxon>Fungi</taxon>
        <taxon>Dikarya</taxon>
        <taxon>Ascomycota</taxon>
        <taxon>Pezizomycotina</taxon>
        <taxon>Lecanoromycetes</taxon>
        <taxon>OSLEUM clade</taxon>
        <taxon>Lecanoromycetidae</taxon>
        <taxon>Lecanorales</taxon>
        <taxon>Lecanorineae</taxon>
        <taxon>Cladoniaceae</taxon>
        <taxon>Cladonia</taxon>
    </lineage>
</organism>
<comment type="caution">
    <text evidence="7">The sequence shown here is derived from an EMBL/GenBank/DDBJ whole genome shotgun (WGS) entry which is preliminary data.</text>
</comment>
<evidence type="ECO:0000313" key="7">
    <source>
        <dbReference type="EMBL" id="KAK0510711.1"/>
    </source>
</evidence>
<sequence length="603" mass="67498">MEVSASTDKRPEPIDLSHHYSKATKNRVESSIKGFYKYFAIPGIGNLAGGLPNNNYFPFDTLEAAAALPERFTPTPNKPVDPPIAQLAATKLSDDVSSSRVVVPKASDNEDILRKIDLKTALQYGTAQGYPPLYSFLRQFTTQNLHPNVPYKEGPEILLTCGSTDGFSKTLEALTNTWNEDKDPIADKEGLLVEEFCYMNAIAAARPRGLNIVPVAIDDEGMKAHGTGGLYHVLSTWDESRGKRPHLIYTVTIGQNPTGGTLSVQRRKEIYTVCVKFDVIIVEDDPYWYLQYPSANAANNHDPSLSGAAHLEFNGPIQERPMTQKSSGYPFLDTLIPSYLSVDYQGRVVRLDTFSKTVAPGCRLGWITTQPKLCERLLRITETSTQQPSGFVQAMIAELIMGPHDPKHGRGGDKGAKGWKMDGWIRWLEGLRGNYERRMQTMCTILEDGKELIKTGHRKSLDDEWSVVKKVRPYDFIWPLGGMFVWVRINFSHHPLYPTTSLAKLANALWIHLTTKKYLVLVSPGTIFSPSDEIRDKKGWSYFRMCFAAVDEPDVEKTTKRFVAGVHDFWKKKSLDDIEELEAAGVGKDMEEGLLDLRGGWGC</sequence>
<accession>A0AA39QZL1</accession>
<dbReference type="GO" id="GO:0008483">
    <property type="term" value="F:transaminase activity"/>
    <property type="evidence" value="ECO:0007669"/>
    <property type="project" value="UniProtKB-KW"/>
</dbReference>
<dbReference type="CDD" id="cd00609">
    <property type="entry name" value="AAT_like"/>
    <property type="match status" value="1"/>
</dbReference>
<gene>
    <name evidence="7" type="ORF">JMJ35_007143</name>
</gene>
<dbReference type="Proteomes" id="UP001166286">
    <property type="component" value="Unassembled WGS sequence"/>
</dbReference>
<keyword evidence="4" id="KW-0808">Transferase</keyword>
<dbReference type="PANTHER" id="PTHR42790">
    <property type="entry name" value="AMINOTRANSFERASE"/>
    <property type="match status" value="1"/>
</dbReference>
<dbReference type="InterPro" id="IPR015421">
    <property type="entry name" value="PyrdxlP-dep_Trfase_major"/>
</dbReference>
<dbReference type="SUPFAM" id="SSF53383">
    <property type="entry name" value="PLP-dependent transferases"/>
    <property type="match status" value="1"/>
</dbReference>
<proteinExistence type="inferred from homology"/>
<dbReference type="AlphaFoldDB" id="A0AA39QZL1"/>
<comment type="cofactor">
    <cofactor evidence="1">
        <name>pyridoxal 5'-phosphate</name>
        <dbReference type="ChEBI" id="CHEBI:597326"/>
    </cofactor>
</comment>
<dbReference type="EMBL" id="JAFEKC020000015">
    <property type="protein sequence ID" value="KAK0510711.1"/>
    <property type="molecule type" value="Genomic_DNA"/>
</dbReference>
<name>A0AA39QZL1_9LECA</name>
<evidence type="ECO:0000259" key="6">
    <source>
        <dbReference type="Pfam" id="PF00155"/>
    </source>
</evidence>
<keyword evidence="8" id="KW-1185">Reference proteome</keyword>
<evidence type="ECO:0000313" key="8">
    <source>
        <dbReference type="Proteomes" id="UP001166286"/>
    </source>
</evidence>
<reference evidence="7" key="1">
    <citation type="submission" date="2023-03" db="EMBL/GenBank/DDBJ databases">
        <title>Complete genome of Cladonia borealis.</title>
        <authorList>
            <person name="Park H."/>
        </authorList>
    </citation>
    <scope>NUCLEOTIDE SEQUENCE</scope>
    <source>
        <strain evidence="7">ANT050790</strain>
    </source>
</reference>
<protein>
    <recommendedName>
        <fullName evidence="6">Aminotransferase class I/classII large domain-containing protein</fullName>
    </recommendedName>
</protein>
<evidence type="ECO:0000256" key="5">
    <source>
        <dbReference type="ARBA" id="ARBA00022898"/>
    </source>
</evidence>
<dbReference type="GO" id="GO:1901605">
    <property type="term" value="P:alpha-amino acid metabolic process"/>
    <property type="evidence" value="ECO:0007669"/>
    <property type="project" value="TreeGrafter"/>
</dbReference>
<evidence type="ECO:0000256" key="3">
    <source>
        <dbReference type="ARBA" id="ARBA00022576"/>
    </source>
</evidence>